<dbReference type="SUPFAM" id="SSF54001">
    <property type="entry name" value="Cysteine proteinases"/>
    <property type="match status" value="1"/>
</dbReference>
<evidence type="ECO:0000313" key="5">
    <source>
        <dbReference type="Proteomes" id="UP000317169"/>
    </source>
</evidence>
<feature type="domain" description="Transglutaminase-like" evidence="2">
    <location>
        <begin position="274"/>
        <end position="386"/>
    </location>
</feature>
<comment type="caution">
    <text evidence="4">The sequence shown here is derived from an EMBL/GenBank/DDBJ whole genome shotgun (WGS) entry which is preliminary data.</text>
</comment>
<dbReference type="InterPro" id="IPR038765">
    <property type="entry name" value="Papain-like_cys_pep_sf"/>
</dbReference>
<feature type="domain" description="DUF3857" evidence="3">
    <location>
        <begin position="55"/>
        <end position="193"/>
    </location>
</feature>
<dbReference type="Gene3D" id="2.60.120.1130">
    <property type="match status" value="1"/>
</dbReference>
<keyword evidence="1" id="KW-0732">Signal</keyword>
<protein>
    <submittedName>
        <fullName evidence="4">DUF3857 domain-containing protein</fullName>
    </submittedName>
</protein>
<dbReference type="EMBL" id="VIAR01000003">
    <property type="protein sequence ID" value="TQD39829.1"/>
    <property type="molecule type" value="Genomic_DNA"/>
</dbReference>
<dbReference type="OrthoDB" id="8595007at2"/>
<dbReference type="Pfam" id="PF01841">
    <property type="entry name" value="Transglut_core"/>
    <property type="match status" value="1"/>
</dbReference>
<dbReference type="InterPro" id="IPR024618">
    <property type="entry name" value="DUF3857"/>
</dbReference>
<organism evidence="4 5">
    <name type="scientific">Haloflavibacter putidus</name>
    <dbReference type="NCBI Taxonomy" id="2576776"/>
    <lineage>
        <taxon>Bacteria</taxon>
        <taxon>Pseudomonadati</taxon>
        <taxon>Bacteroidota</taxon>
        <taxon>Flavobacteriia</taxon>
        <taxon>Flavobacteriales</taxon>
        <taxon>Flavobacteriaceae</taxon>
        <taxon>Haloflavibacter</taxon>
    </lineage>
</organism>
<reference evidence="4 5" key="1">
    <citation type="submission" date="2019-06" db="EMBL/GenBank/DDBJ databases">
        <title>Flavibacter putida gen. nov., sp. nov., a novel marine bacterium of the family Flavobacteriaceae isolated from coastal seawater.</title>
        <authorList>
            <person name="Feng X."/>
        </authorList>
    </citation>
    <scope>NUCLEOTIDE SEQUENCE [LARGE SCALE GENOMIC DNA]</scope>
    <source>
        <strain evidence="4 5">PLHSN227</strain>
    </source>
</reference>
<dbReference type="Pfam" id="PF12969">
    <property type="entry name" value="DUF3857"/>
    <property type="match status" value="1"/>
</dbReference>
<evidence type="ECO:0000259" key="2">
    <source>
        <dbReference type="Pfam" id="PF01841"/>
    </source>
</evidence>
<accession>A0A507ZR48</accession>
<dbReference type="AlphaFoldDB" id="A0A507ZR48"/>
<dbReference type="RefSeq" id="WP_141421151.1">
    <property type="nucleotide sequence ID" value="NZ_VIAR01000003.1"/>
</dbReference>
<dbReference type="Gene3D" id="2.60.40.3140">
    <property type="match status" value="1"/>
</dbReference>
<sequence>MKKLPILFISLLSIFQIYAQKEIAPLEQSDYRDANAVIRKYEKKVEFNNFSSLDVKEYKLTTVLNAKGNKAARAYAYYDDDLRLKNVEAIIYDANGQRIKKIKEKDFKDESAVDGSTLYSDSRIKYLNYKPTGYPYSVAFIKEYKTKNTSFVPGHSFIPGYDIYVQESSYKLLFDKTETTFNIKEKNFENFEIEKQENPAGIFYTLKEVEPIPNENLNLPWQQILPWVSAMSHNFHLSGYKGENISNWEGLGKWFHDQVLENRTDLPAATIKKVQALTANVEDPIEKAKIVYNYVQNNTRYISVQVGIGGYQPIEASEVDEMKYGDCKGLSNYTQALLNAVGVPAYYTHVEAGKTKIDFEEDFASLAQGNHVILAIPYKNDYKWIDCTSQTQPFGFLGDFTDDRRVLVMKPDGGEIVKTPAYINEDNYQKTTASVHFTENGKVNIEGEIITKGNQYNSRQYLEHYSPKDLEKRDFRYWSSIDNLEIEEHSFHNDKEAVSFTETFKISGNNFVTQTNNHLFAAINPISAITYIPQRYRNRKTPFHISRGYLDEDSIEIFIPKNYTIASKPENVTIETEFGSYTMSLQQKKNSLVYTKRVLIKDGVYPKEKYAAYREFRKKISNAENQKLVLKKRD</sequence>
<dbReference type="Proteomes" id="UP000317169">
    <property type="component" value="Unassembled WGS sequence"/>
</dbReference>
<gene>
    <name evidence="4" type="ORF">FKR84_04880</name>
</gene>
<name>A0A507ZR48_9FLAO</name>
<feature type="signal peptide" evidence="1">
    <location>
        <begin position="1"/>
        <end position="19"/>
    </location>
</feature>
<evidence type="ECO:0000256" key="1">
    <source>
        <dbReference type="SAM" id="SignalP"/>
    </source>
</evidence>
<proteinExistence type="predicted"/>
<evidence type="ECO:0000259" key="3">
    <source>
        <dbReference type="Pfam" id="PF12969"/>
    </source>
</evidence>
<feature type="chain" id="PRO_5021438359" evidence="1">
    <location>
        <begin position="20"/>
        <end position="634"/>
    </location>
</feature>
<dbReference type="Gene3D" id="3.10.620.30">
    <property type="match status" value="1"/>
</dbReference>
<evidence type="ECO:0000313" key="4">
    <source>
        <dbReference type="EMBL" id="TQD39829.1"/>
    </source>
</evidence>
<keyword evidence="5" id="KW-1185">Reference proteome</keyword>
<dbReference type="InterPro" id="IPR002931">
    <property type="entry name" value="Transglutaminase-like"/>
</dbReference>